<dbReference type="GO" id="GO:0008982">
    <property type="term" value="F:protein-N(PI)-phosphohistidine-sugar phosphotransferase activity"/>
    <property type="evidence" value="ECO:0007669"/>
    <property type="project" value="InterPro"/>
</dbReference>
<dbReference type="PROSITE" id="PS51372">
    <property type="entry name" value="PRD_2"/>
    <property type="match status" value="1"/>
</dbReference>
<dbReference type="GO" id="GO:0005737">
    <property type="term" value="C:cytoplasm"/>
    <property type="evidence" value="ECO:0007669"/>
    <property type="project" value="UniProtKB-SubCell"/>
</dbReference>
<evidence type="ECO:0000259" key="12">
    <source>
        <dbReference type="PROSITE" id="PS51372"/>
    </source>
</evidence>
<dbReference type="Pfam" id="PF00359">
    <property type="entry name" value="PTS_EIIA_2"/>
    <property type="match status" value="1"/>
</dbReference>
<evidence type="ECO:0000256" key="6">
    <source>
        <dbReference type="ARBA" id="ARBA00022683"/>
    </source>
</evidence>
<dbReference type="InterPro" id="IPR016152">
    <property type="entry name" value="PTrfase/Anion_transptr"/>
</dbReference>
<keyword evidence="4" id="KW-0597">Phosphoprotein</keyword>
<sequence>MLDKRLRDLANFFIRERRSSLAVLENYLGLSRRQITYVLDRLNELFRENQISPISYLGREFELTDRQLDFLSQLLTTSQMKNYIMNNEERQKFLYLMLVAVDLDYISLADIMDDLRVSKTTALANLKNLEKCLKVKGVTLAYSRDKGYHLLGDELVLRNLLLEWLTKDIEEDNSIIYDVYISTFKAENVETLVQKIRLLKQSYRLQLVESRMVELAYFIVLTLNRLRGGFYQGSDFSDIELSDFEEYHFVQALLKSLDIKSTKESSFLSALVLGESVGDINCDSPDRGKILGLTEAMVTHFQTLSGIHFMEWSDIVGQIYSHLRPTYYRLLFHLPINNILIDKVKSEYPSIFYLVERALQETDGLKMFVVPDEELAFLTMHFASILTKNQRRVHHRSVRALVVCTNGVGSSAILFEELDHLFTEIDLLGPMTMEKMLTMADGDFDIIFSTASDASIYRMHKPVFIVNPVMTADEEYRLVKRVYETVGNSYFKLPNVDDLMAIIEKYAIIQYNSSLRQELSQYLSPQSRDSKRPSGKLGLSDVLKKEFVLVLESISSLHKAVEMVAQPLVEKNVIEVSYTNQVLENLDQNLQNFLIAPGVLLPHAYPNGVNAIGVGLATLPKPLETAFGQINLIIFLAAVDNESHLQVMKDLLKLLSNQTLISELKGLRSQEEIYDLLQKTFK</sequence>
<dbReference type="STRING" id="873449.STRCR_0756"/>
<evidence type="ECO:0000313" key="14">
    <source>
        <dbReference type="Proteomes" id="UP000004322"/>
    </source>
</evidence>
<keyword evidence="7" id="KW-0418">Kinase</keyword>
<dbReference type="EMBL" id="AEUV02000002">
    <property type="protein sequence ID" value="EHI73761.1"/>
    <property type="molecule type" value="Genomic_DNA"/>
</dbReference>
<evidence type="ECO:0000256" key="7">
    <source>
        <dbReference type="ARBA" id="ARBA00022777"/>
    </source>
</evidence>
<dbReference type="OrthoDB" id="369398at2"/>
<comment type="subcellular location">
    <subcellularLocation>
        <location evidence="1">Cytoplasm</location>
    </subcellularLocation>
</comment>
<dbReference type="InterPro" id="IPR011608">
    <property type="entry name" value="PRD"/>
</dbReference>
<accession>G5JRP8</accession>
<dbReference type="RefSeq" id="WP_004226154.1">
    <property type="nucleotide sequence ID" value="NZ_AEUV02000002.1"/>
</dbReference>
<dbReference type="GO" id="GO:0016301">
    <property type="term" value="F:kinase activity"/>
    <property type="evidence" value="ECO:0007669"/>
    <property type="project" value="UniProtKB-KW"/>
</dbReference>
<keyword evidence="5" id="KW-0808">Transferase</keyword>
<dbReference type="GO" id="GO:0009401">
    <property type="term" value="P:phosphoenolpyruvate-dependent sugar phosphotransferase system"/>
    <property type="evidence" value="ECO:0007669"/>
    <property type="project" value="UniProtKB-KW"/>
</dbReference>
<dbReference type="SUPFAM" id="SSF52794">
    <property type="entry name" value="PTS system IIB component-like"/>
    <property type="match status" value="1"/>
</dbReference>
<dbReference type="PANTHER" id="PTHR36203">
    <property type="entry name" value="ASCORBATE-SPECIFIC PTS SYSTEM EIIA COMPONENT"/>
    <property type="match status" value="1"/>
</dbReference>
<feature type="domain" description="PRD" evidence="12">
    <location>
        <begin position="285"/>
        <end position="392"/>
    </location>
</feature>
<protein>
    <recommendedName>
        <fullName evidence="9">Ascorbate-specific PTS system EIIA component</fullName>
    </recommendedName>
    <alternativeName>
        <fullName evidence="10">Ascorbate-specific phosphotransferase enzyme IIA component</fullName>
    </alternativeName>
</protein>
<dbReference type="Gene3D" id="3.40.50.2300">
    <property type="match status" value="1"/>
</dbReference>
<dbReference type="InterPro" id="IPR036634">
    <property type="entry name" value="PRD_sf"/>
</dbReference>
<dbReference type="Proteomes" id="UP000004322">
    <property type="component" value="Unassembled WGS sequence"/>
</dbReference>
<dbReference type="AlphaFoldDB" id="G5JRP8"/>
<keyword evidence="6" id="KW-0598">Phosphotransferase system</keyword>
<evidence type="ECO:0000256" key="8">
    <source>
        <dbReference type="ARBA" id="ARBA00037387"/>
    </source>
</evidence>
<dbReference type="CDD" id="cd00211">
    <property type="entry name" value="PTS_IIA_fru"/>
    <property type="match status" value="1"/>
</dbReference>
<evidence type="ECO:0000256" key="9">
    <source>
        <dbReference type="ARBA" id="ARBA00041175"/>
    </source>
</evidence>
<evidence type="ECO:0000256" key="4">
    <source>
        <dbReference type="ARBA" id="ARBA00022553"/>
    </source>
</evidence>
<dbReference type="InterPro" id="IPR036095">
    <property type="entry name" value="PTS_EIIB-like_sf"/>
</dbReference>
<evidence type="ECO:0000259" key="11">
    <source>
        <dbReference type="PROSITE" id="PS51094"/>
    </source>
</evidence>
<evidence type="ECO:0000256" key="10">
    <source>
        <dbReference type="ARBA" id="ARBA00042072"/>
    </source>
</evidence>
<dbReference type="eggNOG" id="COG1762">
    <property type="taxonomic scope" value="Bacteria"/>
</dbReference>
<evidence type="ECO:0000256" key="2">
    <source>
        <dbReference type="ARBA" id="ARBA00022448"/>
    </source>
</evidence>
<proteinExistence type="predicted"/>
<evidence type="ECO:0000256" key="3">
    <source>
        <dbReference type="ARBA" id="ARBA00022490"/>
    </source>
</evidence>
<dbReference type="GO" id="GO:0006355">
    <property type="term" value="P:regulation of DNA-templated transcription"/>
    <property type="evidence" value="ECO:0007669"/>
    <property type="project" value="InterPro"/>
</dbReference>
<keyword evidence="3" id="KW-0963">Cytoplasm</keyword>
<gene>
    <name evidence="13" type="ORF">STRCR_0756</name>
</gene>
<keyword evidence="2" id="KW-0813">Transport</keyword>
<comment type="function">
    <text evidence="8">The phosphoenolpyruvate-dependent sugar phosphotransferase system (sugar PTS), a major carbohydrate active transport system, catalyzes the phosphorylation of incoming sugar substrates concomitantly with their translocation across the cell membrane. The enzyme II UlaABC PTS system is involved in ascorbate transport.</text>
</comment>
<dbReference type="eggNOG" id="COG3711">
    <property type="taxonomic scope" value="Bacteria"/>
</dbReference>
<dbReference type="Gene3D" id="1.10.1790.10">
    <property type="entry name" value="PRD domain"/>
    <property type="match status" value="1"/>
</dbReference>
<dbReference type="SUPFAM" id="SSF63520">
    <property type="entry name" value="PTS-regulatory domain, PRD"/>
    <property type="match status" value="1"/>
</dbReference>
<organism evidence="13 14">
    <name type="scientific">Streptococcus criceti HS-6</name>
    <dbReference type="NCBI Taxonomy" id="873449"/>
    <lineage>
        <taxon>Bacteria</taxon>
        <taxon>Bacillati</taxon>
        <taxon>Bacillota</taxon>
        <taxon>Bacilli</taxon>
        <taxon>Lactobacillales</taxon>
        <taxon>Streptococcaceae</taxon>
        <taxon>Streptococcus</taxon>
    </lineage>
</organism>
<evidence type="ECO:0000313" key="13">
    <source>
        <dbReference type="EMBL" id="EHI73761.1"/>
    </source>
</evidence>
<reference evidence="13" key="1">
    <citation type="submission" date="2011-07" db="EMBL/GenBank/DDBJ databases">
        <authorList>
            <person name="Stanhope M.J."/>
            <person name="Durkin A.S."/>
            <person name="Hostetler J."/>
            <person name="Kim M."/>
            <person name="Radune D."/>
            <person name="Singh I."/>
            <person name="Town C.D."/>
        </authorList>
    </citation>
    <scope>NUCLEOTIDE SEQUENCE [LARGE SCALE GENOMIC DNA]</scope>
    <source>
        <strain evidence="13">HS-6</strain>
    </source>
</reference>
<dbReference type="CDD" id="cd05568">
    <property type="entry name" value="PTS_IIB_bgl_like"/>
    <property type="match status" value="1"/>
</dbReference>
<feature type="domain" description="PTS EIIA type-2" evidence="11">
    <location>
        <begin position="541"/>
        <end position="680"/>
    </location>
</feature>
<dbReference type="PROSITE" id="PS51094">
    <property type="entry name" value="PTS_EIIA_TYPE_2"/>
    <property type="match status" value="1"/>
</dbReference>
<dbReference type="PANTHER" id="PTHR36203:SF1">
    <property type="entry name" value="ASCORBATE-SPECIFIC PTS SYSTEM EIIA COMPONENT"/>
    <property type="match status" value="1"/>
</dbReference>
<dbReference type="SUPFAM" id="SSF55804">
    <property type="entry name" value="Phoshotransferase/anion transport protein"/>
    <property type="match status" value="1"/>
</dbReference>
<dbReference type="InterPro" id="IPR002178">
    <property type="entry name" value="PTS_EIIA_type-2_dom"/>
</dbReference>
<name>G5JRP8_STRCG</name>
<keyword evidence="14" id="KW-1185">Reference proteome</keyword>
<dbReference type="Gene3D" id="3.40.930.10">
    <property type="entry name" value="Mannitol-specific EII, Chain A"/>
    <property type="match status" value="1"/>
</dbReference>
<evidence type="ECO:0000256" key="5">
    <source>
        <dbReference type="ARBA" id="ARBA00022679"/>
    </source>
</evidence>
<evidence type="ECO:0000256" key="1">
    <source>
        <dbReference type="ARBA" id="ARBA00004496"/>
    </source>
</evidence>
<comment type="caution">
    <text evidence="13">The sequence shown here is derived from an EMBL/GenBank/DDBJ whole genome shotgun (WGS) entry which is preliminary data.</text>
</comment>
<dbReference type="Pfam" id="PF00874">
    <property type="entry name" value="PRD"/>
    <property type="match status" value="1"/>
</dbReference>
<dbReference type="InterPro" id="IPR051351">
    <property type="entry name" value="Ascorbate-PTS_EIIA_comp"/>
</dbReference>